<comment type="caution">
    <text evidence="4">The sequence shown here is derived from an EMBL/GenBank/DDBJ whole genome shotgun (WGS) entry which is preliminary data.</text>
</comment>
<dbReference type="NCBIfam" id="TIGR03782">
    <property type="entry name" value="Bac_Flav_CT_J"/>
    <property type="match status" value="1"/>
</dbReference>
<feature type="transmembrane region" description="Helical" evidence="2">
    <location>
        <begin position="265"/>
        <end position="288"/>
    </location>
</feature>
<dbReference type="AlphaFoldDB" id="A0A5J4QGK4"/>
<keyword evidence="2" id="KW-0472">Membrane</keyword>
<feature type="transmembrane region" description="Helical" evidence="2">
    <location>
        <begin position="188"/>
        <end position="209"/>
    </location>
</feature>
<dbReference type="EMBL" id="SNRY01003732">
    <property type="protein sequence ID" value="KAA6319934.1"/>
    <property type="molecule type" value="Genomic_DNA"/>
</dbReference>
<feature type="domain" description="Conjugative transposon TraJ C-terminal" evidence="3">
    <location>
        <begin position="1"/>
        <end position="348"/>
    </location>
</feature>
<accession>A0A5J4QGK4</accession>
<dbReference type="Pfam" id="PF07863">
    <property type="entry name" value="CtnDOT_TraJ"/>
    <property type="match status" value="1"/>
</dbReference>
<organism evidence="4">
    <name type="scientific">termite gut metagenome</name>
    <dbReference type="NCBI Taxonomy" id="433724"/>
    <lineage>
        <taxon>unclassified sequences</taxon>
        <taxon>metagenomes</taxon>
        <taxon>organismal metagenomes</taxon>
    </lineage>
</organism>
<protein>
    <recommendedName>
        <fullName evidence="3">Conjugative transposon TraJ C-terminal domain-containing protein</fullName>
    </recommendedName>
</protein>
<sequence>MDFNNLHQILRNLYTDMMPLCSNMIGVAKGIAGLGALFYIAHRVWQALSRAEPIDVYPLLRPFAIGLCIMFFPSFVLGTINAVMSPVVTGTHTILESQTFDMNRYRAEKDRLEYETMRRNPETAWLVDNAAFDQRLEELGVLDAPEIAGMYIERGFYNFKKTVQDFFRNLLELLFQAAALVIDTIRTFFLVVLAILGPIAFAISVYDGFQSTLTQWITRYISVYLWLPVSDLFSSILARIQVLMLTKDIEQLSNPNFVPDGSNSVYIVFMIIGIIGYFTIPTVSNWIISAGGMGGYGRAVNQTAVKGAAFVGGAAGSATGNVAGRLMQSGSSAGNSNITSQMGGQNQAMGDSQYGSSSQKK</sequence>
<evidence type="ECO:0000313" key="4">
    <source>
        <dbReference type="EMBL" id="KAA6319934.1"/>
    </source>
</evidence>
<feature type="transmembrane region" description="Helical" evidence="2">
    <location>
        <begin position="20"/>
        <end position="42"/>
    </location>
</feature>
<gene>
    <name evidence="4" type="ORF">EZS27_030230</name>
</gene>
<evidence type="ECO:0000259" key="3">
    <source>
        <dbReference type="Pfam" id="PF07863"/>
    </source>
</evidence>
<feature type="transmembrane region" description="Helical" evidence="2">
    <location>
        <begin position="62"/>
        <end position="84"/>
    </location>
</feature>
<name>A0A5J4QGK4_9ZZZZ</name>
<reference evidence="4" key="1">
    <citation type="submission" date="2019-03" db="EMBL/GenBank/DDBJ databases">
        <title>Single cell metagenomics reveals metabolic interactions within the superorganism composed of flagellate Streblomastix strix and complex community of Bacteroidetes bacteria on its surface.</title>
        <authorList>
            <person name="Treitli S.C."/>
            <person name="Kolisko M."/>
            <person name="Husnik F."/>
            <person name="Keeling P."/>
            <person name="Hampl V."/>
        </authorList>
    </citation>
    <scope>NUCLEOTIDE SEQUENCE</scope>
    <source>
        <strain evidence="4">STM</strain>
    </source>
</reference>
<keyword evidence="2" id="KW-0812">Transmembrane</keyword>
<evidence type="ECO:0000256" key="1">
    <source>
        <dbReference type="SAM" id="MobiDB-lite"/>
    </source>
</evidence>
<dbReference type="InterPro" id="IPR012424">
    <property type="entry name" value="Conjugative_transposon_TraJ_C"/>
</dbReference>
<feature type="region of interest" description="Disordered" evidence="1">
    <location>
        <begin position="331"/>
        <end position="361"/>
    </location>
</feature>
<keyword evidence="2" id="KW-1133">Transmembrane helix</keyword>
<evidence type="ECO:0000256" key="2">
    <source>
        <dbReference type="SAM" id="Phobius"/>
    </source>
</evidence>
<dbReference type="InterPro" id="IPR022393">
    <property type="entry name" value="Conjugative_transposon_TraJ"/>
</dbReference>
<proteinExistence type="predicted"/>